<keyword evidence="3" id="KW-1185">Reference proteome</keyword>
<evidence type="ECO:0000313" key="3">
    <source>
        <dbReference type="Proteomes" id="UP000317650"/>
    </source>
</evidence>
<dbReference type="AlphaFoldDB" id="A0A4S8IX85"/>
<proteinExistence type="predicted"/>
<sequence length="72" mass="8116">MVPQPWKEKEGKRAPNPTLGPAILLPSIYPQDIDTDTPTRLSSHHPALHSQPPRCYICSHFLFHLFLVCPSS</sequence>
<evidence type="ECO:0000256" key="1">
    <source>
        <dbReference type="SAM" id="MobiDB-lite"/>
    </source>
</evidence>
<accession>A0A4S8IX85</accession>
<dbReference type="EMBL" id="PYDT01000008">
    <property type="protein sequence ID" value="THU53517.1"/>
    <property type="molecule type" value="Genomic_DNA"/>
</dbReference>
<feature type="compositionally biased region" description="Basic and acidic residues" evidence="1">
    <location>
        <begin position="1"/>
        <end position="13"/>
    </location>
</feature>
<feature type="region of interest" description="Disordered" evidence="1">
    <location>
        <begin position="1"/>
        <end position="22"/>
    </location>
</feature>
<gene>
    <name evidence="2" type="ORF">C4D60_Mb10t15240</name>
</gene>
<evidence type="ECO:0000313" key="2">
    <source>
        <dbReference type="EMBL" id="THU53517.1"/>
    </source>
</evidence>
<organism evidence="2 3">
    <name type="scientific">Musa balbisiana</name>
    <name type="common">Banana</name>
    <dbReference type="NCBI Taxonomy" id="52838"/>
    <lineage>
        <taxon>Eukaryota</taxon>
        <taxon>Viridiplantae</taxon>
        <taxon>Streptophyta</taxon>
        <taxon>Embryophyta</taxon>
        <taxon>Tracheophyta</taxon>
        <taxon>Spermatophyta</taxon>
        <taxon>Magnoliopsida</taxon>
        <taxon>Liliopsida</taxon>
        <taxon>Zingiberales</taxon>
        <taxon>Musaceae</taxon>
        <taxon>Musa</taxon>
    </lineage>
</organism>
<reference evidence="2 3" key="1">
    <citation type="journal article" date="2019" name="Nat. Plants">
        <title>Genome sequencing of Musa balbisiana reveals subgenome evolution and function divergence in polyploid bananas.</title>
        <authorList>
            <person name="Yao X."/>
        </authorList>
    </citation>
    <scope>NUCLEOTIDE SEQUENCE [LARGE SCALE GENOMIC DNA]</scope>
    <source>
        <strain evidence="3">cv. DH-PKW</strain>
        <tissue evidence="2">Leaves</tissue>
    </source>
</reference>
<dbReference type="Proteomes" id="UP000317650">
    <property type="component" value="Chromosome 10"/>
</dbReference>
<name>A0A4S8IX85_MUSBA</name>
<comment type="caution">
    <text evidence="2">The sequence shown here is derived from an EMBL/GenBank/DDBJ whole genome shotgun (WGS) entry which is preliminary data.</text>
</comment>
<protein>
    <submittedName>
        <fullName evidence="2">Uncharacterized protein</fullName>
    </submittedName>
</protein>